<evidence type="ECO:0000313" key="2">
    <source>
        <dbReference type="EMBL" id="KAJ8877552.1"/>
    </source>
</evidence>
<feature type="compositionally biased region" description="Low complexity" evidence="1">
    <location>
        <begin position="32"/>
        <end position="46"/>
    </location>
</feature>
<protein>
    <submittedName>
        <fullName evidence="2">Uncharacterized protein</fullName>
    </submittedName>
</protein>
<keyword evidence="3" id="KW-1185">Reference proteome</keyword>
<comment type="caution">
    <text evidence="2">The sequence shown here is derived from an EMBL/GenBank/DDBJ whole genome shotgun (WGS) entry which is preliminary data.</text>
</comment>
<dbReference type="Proteomes" id="UP001159363">
    <property type="component" value="Chromosome 7"/>
</dbReference>
<name>A0ABQ9GZY1_9NEOP</name>
<dbReference type="EMBL" id="JARBHB010000008">
    <property type="protein sequence ID" value="KAJ8877552.1"/>
    <property type="molecule type" value="Genomic_DNA"/>
</dbReference>
<proteinExistence type="predicted"/>
<accession>A0ABQ9GZY1</accession>
<feature type="region of interest" description="Disordered" evidence="1">
    <location>
        <begin position="32"/>
        <end position="66"/>
    </location>
</feature>
<sequence length="278" mass="29258">MAVTGSVYPDPCSRIGLIYLLSSYMIPTGEIPGTTPTGVEPGSSCGAAGGGGLPSPPPLRRPTSRTTVPVGSLLFEGAAVRNGQITPIALNRIRFPAVSKPDYYKWGNSFDFAVRRTASRFLNVEIVRGDAASREVSSGISNFPHRSIPPLLHTDLASLSTVLKTPMLGAALISPFLRLSLFPPGNGDTRSKSVGALEATGTCASTLSHRLYAQSTELVCSIAVDNAPSMRLPVETLLLHGLQLAPAVVYSYTWPGVTNLNPPLQVDTLAAFPTSGIE</sequence>
<evidence type="ECO:0000313" key="3">
    <source>
        <dbReference type="Proteomes" id="UP001159363"/>
    </source>
</evidence>
<organism evidence="2 3">
    <name type="scientific">Dryococelus australis</name>
    <dbReference type="NCBI Taxonomy" id="614101"/>
    <lineage>
        <taxon>Eukaryota</taxon>
        <taxon>Metazoa</taxon>
        <taxon>Ecdysozoa</taxon>
        <taxon>Arthropoda</taxon>
        <taxon>Hexapoda</taxon>
        <taxon>Insecta</taxon>
        <taxon>Pterygota</taxon>
        <taxon>Neoptera</taxon>
        <taxon>Polyneoptera</taxon>
        <taxon>Phasmatodea</taxon>
        <taxon>Verophasmatodea</taxon>
        <taxon>Anareolatae</taxon>
        <taxon>Phasmatidae</taxon>
        <taxon>Eurycanthinae</taxon>
        <taxon>Dryococelus</taxon>
    </lineage>
</organism>
<evidence type="ECO:0000256" key="1">
    <source>
        <dbReference type="SAM" id="MobiDB-lite"/>
    </source>
</evidence>
<reference evidence="2 3" key="1">
    <citation type="submission" date="2023-02" db="EMBL/GenBank/DDBJ databases">
        <title>LHISI_Scaffold_Assembly.</title>
        <authorList>
            <person name="Stuart O.P."/>
            <person name="Cleave R."/>
            <person name="Magrath M.J.L."/>
            <person name="Mikheyev A.S."/>
        </authorList>
    </citation>
    <scope>NUCLEOTIDE SEQUENCE [LARGE SCALE GENOMIC DNA]</scope>
    <source>
        <strain evidence="2">Daus_M_001</strain>
        <tissue evidence="2">Leg muscle</tissue>
    </source>
</reference>
<gene>
    <name evidence="2" type="ORF">PR048_022007</name>
</gene>